<dbReference type="PANTHER" id="PTHR42200:SF2">
    <property type="entry name" value="ARCHAEAL FLAGELLA-RELATED PROTEIN F"/>
    <property type="match status" value="1"/>
</dbReference>
<dbReference type="GeneID" id="14407581"/>
<dbReference type="GO" id="GO:0097588">
    <property type="term" value="P:archaeal or bacterial-type flagellum-dependent cell motility"/>
    <property type="evidence" value="ECO:0007669"/>
    <property type="project" value="InterPro"/>
</dbReference>
<evidence type="ECO:0000313" key="2">
    <source>
        <dbReference type="EMBL" id="AGB48742.1"/>
    </source>
</evidence>
<keyword evidence="1" id="KW-0472">Membrane</keyword>
<dbReference type="GO" id="GO:0005198">
    <property type="term" value="F:structural molecule activity"/>
    <property type="evidence" value="ECO:0007669"/>
    <property type="project" value="InterPro"/>
</dbReference>
<reference evidence="3" key="1">
    <citation type="submission" date="2012-02" db="EMBL/GenBank/DDBJ databases">
        <title>Complete sequence of chromosome of Methanomethylovorans hollandica DSM 15978.</title>
        <authorList>
            <person name="Lucas S."/>
            <person name="Copeland A."/>
            <person name="Lapidus A."/>
            <person name="Glavina del Rio T."/>
            <person name="Dalin E."/>
            <person name="Tice H."/>
            <person name="Bruce D."/>
            <person name="Goodwin L."/>
            <person name="Pitluck S."/>
            <person name="Peters L."/>
            <person name="Mikhailova N."/>
            <person name="Held B."/>
            <person name="Kyrpides N."/>
            <person name="Mavromatis K."/>
            <person name="Ivanova N."/>
            <person name="Brettin T."/>
            <person name="Detter J.C."/>
            <person name="Han C."/>
            <person name="Larimer F."/>
            <person name="Land M."/>
            <person name="Hauser L."/>
            <person name="Markowitz V."/>
            <person name="Cheng J.-F."/>
            <person name="Hugenholtz P."/>
            <person name="Woyke T."/>
            <person name="Wu D."/>
            <person name="Spring S."/>
            <person name="Schroeder M."/>
            <person name="Brambilla E."/>
            <person name="Klenk H.-P."/>
            <person name="Eisen J.A."/>
        </authorList>
    </citation>
    <scope>NUCLEOTIDE SEQUENCE [LARGE SCALE GENOMIC DNA]</scope>
    <source>
        <strain evidence="3">DSM 15978 / NBRC 107637 / DMS1</strain>
    </source>
</reference>
<dbReference type="HOGENOM" id="CLU_134827_1_0_2"/>
<dbReference type="STRING" id="867904.Metho_0475"/>
<feature type="transmembrane region" description="Helical" evidence="1">
    <location>
        <begin position="29"/>
        <end position="52"/>
    </location>
</feature>
<protein>
    <submittedName>
        <fullName evidence="2">Putative archaeal flagellar protein G</fullName>
    </submittedName>
</protein>
<evidence type="ECO:0000313" key="3">
    <source>
        <dbReference type="Proteomes" id="UP000010866"/>
    </source>
</evidence>
<gene>
    <name evidence="2" type="ordered locus">Metho_0475</name>
</gene>
<dbReference type="PANTHER" id="PTHR42200">
    <property type="entry name" value="ARCHAEAL FLAGELLA-RELATED PROTEIN F-RELATED"/>
    <property type="match status" value="1"/>
</dbReference>
<sequence length="177" mass="19247">MVDLPKVDRKVLTTGQFSKLFADVTGETAITHMIFFIAAVVIAMGVVAVLSVNIQSLTGATHSESKVLSDQIRTDITIINDPEIVPYDSFGKRYTFYAKNTGSSELNTEFITVLVDGMLIEPADMQVSIIDGDVLWRPGNVLVVNVTMSLSLGPGDHRVMIAAENGKSGYMSFKTRT</sequence>
<dbReference type="EMBL" id="CP003362">
    <property type="protein sequence ID" value="AGB48742.1"/>
    <property type="molecule type" value="Genomic_DNA"/>
</dbReference>
<dbReference type="RefSeq" id="WP_015323911.1">
    <property type="nucleotide sequence ID" value="NC_019977.1"/>
</dbReference>
<keyword evidence="2" id="KW-0966">Cell projection</keyword>
<dbReference type="InterPro" id="IPR002774">
    <property type="entry name" value="Flagellin_arc-type"/>
</dbReference>
<dbReference type="Proteomes" id="UP000010866">
    <property type="component" value="Chromosome"/>
</dbReference>
<dbReference type="OrthoDB" id="183655at2157"/>
<proteinExistence type="predicted"/>
<keyword evidence="3" id="KW-1185">Reference proteome</keyword>
<keyword evidence="2" id="KW-0969">Cilium</keyword>
<organism evidence="2 3">
    <name type="scientific">Methanomethylovorans hollandica (strain DSM 15978 / NBRC 107637 / DMS1)</name>
    <dbReference type="NCBI Taxonomy" id="867904"/>
    <lineage>
        <taxon>Archaea</taxon>
        <taxon>Methanobacteriati</taxon>
        <taxon>Methanobacteriota</taxon>
        <taxon>Stenosarchaea group</taxon>
        <taxon>Methanomicrobia</taxon>
        <taxon>Methanosarcinales</taxon>
        <taxon>Methanosarcinaceae</taxon>
        <taxon>Methanomethylovorans</taxon>
    </lineage>
</organism>
<keyword evidence="2" id="KW-0282">Flagellum</keyword>
<dbReference type="Pfam" id="PF01917">
    <property type="entry name" value="Flagellin_arch-type"/>
    <property type="match status" value="1"/>
</dbReference>
<accession>L0KTI0</accession>
<name>L0KTI0_METHD</name>
<dbReference type="KEGG" id="mhz:Metho_0475"/>
<dbReference type="AlphaFoldDB" id="L0KTI0"/>
<keyword evidence="1" id="KW-1133">Transmembrane helix</keyword>
<keyword evidence="1" id="KW-0812">Transmembrane</keyword>
<evidence type="ECO:0000256" key="1">
    <source>
        <dbReference type="SAM" id="Phobius"/>
    </source>
</evidence>